<organism evidence="3 4">
    <name type="scientific">Streptacidiphilus fuscans</name>
    <dbReference type="NCBI Taxonomy" id="2789292"/>
    <lineage>
        <taxon>Bacteria</taxon>
        <taxon>Bacillati</taxon>
        <taxon>Actinomycetota</taxon>
        <taxon>Actinomycetes</taxon>
        <taxon>Kitasatosporales</taxon>
        <taxon>Streptomycetaceae</taxon>
        <taxon>Streptacidiphilus</taxon>
    </lineage>
</organism>
<feature type="transmembrane region" description="Helical" evidence="2">
    <location>
        <begin position="6"/>
        <end position="27"/>
    </location>
</feature>
<gene>
    <name evidence="3" type="ORF">I2501_23610</name>
</gene>
<keyword evidence="2" id="KW-0472">Membrane</keyword>
<feature type="region of interest" description="Disordered" evidence="1">
    <location>
        <begin position="248"/>
        <end position="313"/>
    </location>
</feature>
<accession>A0A931B688</accession>
<proteinExistence type="predicted"/>
<dbReference type="RefSeq" id="WP_196196170.1">
    <property type="nucleotide sequence ID" value="NZ_JADPRT010000010.1"/>
</dbReference>
<feature type="transmembrane region" description="Helical" evidence="2">
    <location>
        <begin position="39"/>
        <end position="65"/>
    </location>
</feature>
<dbReference type="AlphaFoldDB" id="A0A931B688"/>
<keyword evidence="2" id="KW-1133">Transmembrane helix</keyword>
<feature type="compositionally biased region" description="Low complexity" evidence="1">
    <location>
        <begin position="271"/>
        <end position="307"/>
    </location>
</feature>
<sequence length="313" mass="33327">MGEAVGLTALYAAFAVVALWLVGELLLQRRAPLPWRGVALLGFLALVGGVVAGSLPLIGAGVLGFGAGQFLASRAVKAGGGPYWVLVQPEQVPVVGRLFGGGGAGGDAGAEFSQPVVVGEVGPIEDVEPLPSGEPGVPGGEPVVATAEDSVYFGPGDEQYAYAPEQPVPYGEYAPEYTPEYAPAYAQYDGYTAAADPTQQQAYADASYGQSGQYEQYVQYAPQEQQQTYPDYGQQQYEQPQPQYDQYGGYTQPGEYAQPAVDYGNYAGYTPDPYAQYQPQPVAPQYPDYSAEPAAYPQQPEYTYPYPGEHHQG</sequence>
<name>A0A931B688_9ACTN</name>
<dbReference type="EMBL" id="JADPRT010000010">
    <property type="protein sequence ID" value="MBF9071008.1"/>
    <property type="molecule type" value="Genomic_DNA"/>
</dbReference>
<keyword evidence="4" id="KW-1185">Reference proteome</keyword>
<keyword evidence="2" id="KW-0812">Transmembrane</keyword>
<evidence type="ECO:0000256" key="1">
    <source>
        <dbReference type="SAM" id="MobiDB-lite"/>
    </source>
</evidence>
<evidence type="ECO:0000256" key="2">
    <source>
        <dbReference type="SAM" id="Phobius"/>
    </source>
</evidence>
<evidence type="ECO:0000313" key="3">
    <source>
        <dbReference type="EMBL" id="MBF9071008.1"/>
    </source>
</evidence>
<dbReference type="Proteomes" id="UP000657385">
    <property type="component" value="Unassembled WGS sequence"/>
</dbReference>
<comment type="caution">
    <text evidence="3">The sequence shown here is derived from an EMBL/GenBank/DDBJ whole genome shotgun (WGS) entry which is preliminary data.</text>
</comment>
<reference evidence="3" key="1">
    <citation type="submission" date="2020-11" db="EMBL/GenBank/DDBJ databases">
        <title>Isolation and identification of active actinomycetes.</title>
        <authorList>
            <person name="Yu B."/>
        </authorList>
    </citation>
    <scope>NUCLEOTIDE SEQUENCE</scope>
    <source>
        <strain evidence="3">NEAU-YB345</strain>
    </source>
</reference>
<protein>
    <submittedName>
        <fullName evidence="3">Uncharacterized protein</fullName>
    </submittedName>
</protein>
<evidence type="ECO:0000313" key="4">
    <source>
        <dbReference type="Proteomes" id="UP000657385"/>
    </source>
</evidence>